<evidence type="ECO:0000313" key="5">
    <source>
        <dbReference type="Proteomes" id="UP000249542"/>
    </source>
</evidence>
<dbReference type="SUPFAM" id="SSF49265">
    <property type="entry name" value="Fibronectin type III"/>
    <property type="match status" value="1"/>
</dbReference>
<dbReference type="InterPro" id="IPR026444">
    <property type="entry name" value="Secre_tail"/>
</dbReference>
<keyword evidence="5" id="KW-1185">Reference proteome</keyword>
<evidence type="ECO:0000256" key="2">
    <source>
        <dbReference type="SAM" id="SignalP"/>
    </source>
</evidence>
<dbReference type="InterPro" id="IPR036116">
    <property type="entry name" value="FN3_sf"/>
</dbReference>
<organism evidence="4 5">
    <name type="scientific">Mesonia algae</name>
    <dbReference type="NCBI Taxonomy" id="213248"/>
    <lineage>
        <taxon>Bacteria</taxon>
        <taxon>Pseudomonadati</taxon>
        <taxon>Bacteroidota</taxon>
        <taxon>Flavobacteriia</taxon>
        <taxon>Flavobacteriales</taxon>
        <taxon>Flavobacteriaceae</taxon>
        <taxon>Mesonia</taxon>
    </lineage>
</organism>
<feature type="domain" description="LTD" evidence="3">
    <location>
        <begin position="526"/>
        <end position="642"/>
    </location>
</feature>
<dbReference type="NCBIfam" id="TIGR04183">
    <property type="entry name" value="Por_Secre_tail"/>
    <property type="match status" value="1"/>
</dbReference>
<reference evidence="4 5" key="1">
    <citation type="submission" date="2018-06" db="EMBL/GenBank/DDBJ databases">
        <title>Genomic Encyclopedia of Archaeal and Bacterial Type Strains, Phase II (KMG-II): from individual species to whole genera.</title>
        <authorList>
            <person name="Goeker M."/>
        </authorList>
    </citation>
    <scope>NUCLEOTIDE SEQUENCE [LARGE SCALE GENOMIC DNA]</scope>
    <source>
        <strain evidence="4 5">DSM 15361</strain>
    </source>
</reference>
<feature type="signal peptide" evidence="2">
    <location>
        <begin position="1"/>
        <end position="27"/>
    </location>
</feature>
<dbReference type="PROSITE" id="PS51841">
    <property type="entry name" value="LTD"/>
    <property type="match status" value="1"/>
</dbReference>
<evidence type="ECO:0000256" key="1">
    <source>
        <dbReference type="ARBA" id="ARBA00022729"/>
    </source>
</evidence>
<accession>A0A2W7I5R9</accession>
<protein>
    <submittedName>
        <fullName evidence="4">Putative secreted protein (Por secretion system target)</fullName>
    </submittedName>
</protein>
<proteinExistence type="predicted"/>
<dbReference type="InterPro" id="IPR001322">
    <property type="entry name" value="Lamin_tail_dom"/>
</dbReference>
<dbReference type="Proteomes" id="UP000249542">
    <property type="component" value="Unassembled WGS sequence"/>
</dbReference>
<dbReference type="Pfam" id="PF18962">
    <property type="entry name" value="Por_Secre_tail"/>
    <property type="match status" value="1"/>
</dbReference>
<dbReference type="AlphaFoldDB" id="A0A2W7I5R9"/>
<feature type="chain" id="PRO_5015935993" evidence="2">
    <location>
        <begin position="28"/>
        <end position="1271"/>
    </location>
</feature>
<dbReference type="RefSeq" id="WP_111540905.1">
    <property type="nucleotide sequence ID" value="NZ_QKYV01000004.1"/>
</dbReference>
<dbReference type="Gene3D" id="2.60.120.380">
    <property type="match status" value="1"/>
</dbReference>
<keyword evidence="1 2" id="KW-0732">Signal</keyword>
<evidence type="ECO:0000259" key="3">
    <source>
        <dbReference type="PROSITE" id="PS51841"/>
    </source>
</evidence>
<evidence type="ECO:0000313" key="4">
    <source>
        <dbReference type="EMBL" id="PZW40525.1"/>
    </source>
</evidence>
<dbReference type="EMBL" id="QKYV01000004">
    <property type="protein sequence ID" value="PZW40525.1"/>
    <property type="molecule type" value="Genomic_DNA"/>
</dbReference>
<comment type="caution">
    <text evidence="4">The sequence shown here is derived from an EMBL/GenBank/DDBJ whole genome shotgun (WGS) entry which is preliminary data.</text>
</comment>
<name>A0A2W7I5R9_9FLAO</name>
<gene>
    <name evidence="4" type="ORF">LX95_01588</name>
</gene>
<sequence length="1271" mass="137768">MNINLLNFNFRVLLFCFLLSLSQISWGQTEIFNESGGGSEPTGWTFNQNAGNQATNKGSYWLVEAGNPSDDIITASYNLSSYSSVEFSLNVASYGSGGHNKAKIEISYDGGVTYTQTETSTTTTGSSYIDGGTFSLNNLTSTVVLKISNNSISGRGVRLRNLKLIAEGVSNTSVINVNPNPINNLTYIENNGPSQAQSFEITGNNLDGSNVNLNLPTNSNFEISETETSGYSSNITLTNYDGTTTTLYARLKSGLTTAEYNDAITISGGSANDVVLNLNGKVIASPPTNDECANAIALSVNTGEVIGTLENSNFEDPFDEGNDVWYSFTPTYNESYTISLSNFSGDADLYIYNSCPTLSNPDDIYNSATTNLTETITEELISGSTYFINVTAYNTAAEDSFTIEVTAPAAPEPCIAPSDQATNLILNNVSSSSISGDFTATTADKYLALVSESSSLSQLPINGVTYSTNEILGNAIVIEASNNTTITAPSLNPSTVYYFYIFSYNDMECLNGPNYNTSLPLINNISTTEAPEGALNLFFSEYVEGSSNNKYLEIFNGTGEAVNLAEYTVELYSNGSSSPNNTQDLDENSPSLANNEVIVLSNFNATIYNGNVLESSVCNFNGDDAIVLKHNGNIIDIIGQVGCDPGSRWSSNNHSTENKTLTRKTTICQGVTSNTTTGCGFPTLESEWIVLNQNDVSNLGNHEATCSNPLSANYTYTAGAWSPEDPSGIATATDNIEILDGIASFTLDTQLNNLTIANGAVLQIEGIVNVLGDITNNGNIIFMSNAQGTAQLEEFNGNLNGSGDVSIQRYIPARRAFRLLSSPVSGESFANSWQQDTHITGSVQGDNGFDATITGNPSMFTFNNTYTSGQNPWQAITNTTASNLETGRGYRIVVRGDRTIDLSSNNSPANITTLKSTGILHTGSYVNSTLNTVKDKFSLVGNPYQAIVDMNTVMSNTSTNNVNTNFYYVWDPNLSEEGAYAVVDLSDGSSNVASSEANQYLQPGQAFFVTTAENGNASIGFEENNKATTNSSTNVFLYNNMPEQISVNLYTQEQFINGISTDGLKINFIDGENNGVNLKDAPKFGNLNENMARNNSNKLLSIEYRDLPIEEEVLQLFVNNYKSNSYTLSIEVPAFDNVNTYLKDVYLDSEILLQPNQENFIAFTVDQSVDESIDYNRFKIIFKAKVLALDNPLTSTVNIYPNPVTNGQLFIEGQFSEDDYMRVYNILGQEVLYKNLNSKKSSVNVNRLHSGSYIIKFNIRGKSTNKKLIIQ</sequence>
<dbReference type="Pfam" id="PF00932">
    <property type="entry name" value="LTD"/>
    <property type="match status" value="1"/>
</dbReference>